<gene>
    <name evidence="2" type="ORF">SMD11_1601</name>
</gene>
<dbReference type="AlphaFoldDB" id="A0A1Z2KYY9"/>
<dbReference type="KEGG" id="salj:SMD11_1601"/>
<keyword evidence="1" id="KW-0472">Membrane</keyword>
<evidence type="ECO:0000313" key="2">
    <source>
        <dbReference type="EMBL" id="ARZ67262.1"/>
    </source>
</evidence>
<organism evidence="2 3">
    <name type="scientific">Streptomyces albireticuli</name>
    <dbReference type="NCBI Taxonomy" id="1940"/>
    <lineage>
        <taxon>Bacteria</taxon>
        <taxon>Bacillati</taxon>
        <taxon>Actinomycetota</taxon>
        <taxon>Actinomycetes</taxon>
        <taxon>Kitasatosporales</taxon>
        <taxon>Streptomycetaceae</taxon>
        <taxon>Streptomyces</taxon>
    </lineage>
</organism>
<keyword evidence="1" id="KW-1133">Transmembrane helix</keyword>
<feature type="transmembrane region" description="Helical" evidence="1">
    <location>
        <begin position="83"/>
        <end position="102"/>
    </location>
</feature>
<reference evidence="2 3" key="1">
    <citation type="submission" date="2017-06" db="EMBL/GenBank/DDBJ databases">
        <title>Streptomyces albireticuli Genome sequencing and assembly.</title>
        <authorList>
            <person name="Wang Y."/>
            <person name="Du B."/>
            <person name="Ding Y."/>
            <person name="Liu H."/>
            <person name="Hou Q."/>
            <person name="Liu K."/>
            <person name="Yao L."/>
            <person name="Wang C."/>
        </authorList>
    </citation>
    <scope>NUCLEOTIDE SEQUENCE [LARGE SCALE GENOMIC DNA]</scope>
    <source>
        <strain evidence="2 3">MDJK11</strain>
    </source>
</reference>
<keyword evidence="1" id="KW-0812">Transmembrane</keyword>
<name>A0A1Z2KYY9_9ACTN</name>
<evidence type="ECO:0000256" key="1">
    <source>
        <dbReference type="SAM" id="Phobius"/>
    </source>
</evidence>
<dbReference type="OrthoDB" id="582955at2"/>
<proteinExistence type="predicted"/>
<feature type="transmembrane region" description="Helical" evidence="1">
    <location>
        <begin position="136"/>
        <end position="157"/>
    </location>
</feature>
<accession>A0A1Z2KYY9</accession>
<dbReference type="RefSeq" id="WP_087925745.1">
    <property type="nucleotide sequence ID" value="NZ_CP021744.1"/>
</dbReference>
<feature type="transmembrane region" description="Helical" evidence="1">
    <location>
        <begin position="58"/>
        <end position="77"/>
    </location>
</feature>
<protein>
    <recommendedName>
        <fullName evidence="4">DUF1772 domain-containing protein</fullName>
    </recommendedName>
</protein>
<evidence type="ECO:0008006" key="4">
    <source>
        <dbReference type="Google" id="ProtNLM"/>
    </source>
</evidence>
<dbReference type="Proteomes" id="UP000195755">
    <property type="component" value="Chromosome"/>
</dbReference>
<evidence type="ECO:0000313" key="3">
    <source>
        <dbReference type="Proteomes" id="UP000195755"/>
    </source>
</evidence>
<sequence>MTTVAFQAPAVLAVLSNAVIYGTDVFSALVQRPALAQVDDRTLTEMMGQVHRYGDKRLPAPGTVGLIAAIAGTVIAAAQGETVSAVAGGVACVALLAWLGFFNKVVAPANRALTRAADTGGTATDVRALQRRSDGVLGALICCQGLALVALCVMIAAP</sequence>
<dbReference type="EMBL" id="CP021744">
    <property type="protein sequence ID" value="ARZ67262.1"/>
    <property type="molecule type" value="Genomic_DNA"/>
</dbReference>